<dbReference type="InterPro" id="IPR039422">
    <property type="entry name" value="MarR/SlyA-like"/>
</dbReference>
<evidence type="ECO:0000256" key="1">
    <source>
        <dbReference type="ARBA" id="ARBA00023015"/>
    </source>
</evidence>
<protein>
    <recommendedName>
        <fullName evidence="4">HTH marR-type domain-containing protein</fullName>
    </recommendedName>
</protein>
<organism evidence="5 6">
    <name type="scientific">Vagococcus entomophilus</name>
    <dbReference type="NCBI Taxonomy" id="1160095"/>
    <lineage>
        <taxon>Bacteria</taxon>
        <taxon>Bacillati</taxon>
        <taxon>Bacillota</taxon>
        <taxon>Bacilli</taxon>
        <taxon>Lactobacillales</taxon>
        <taxon>Enterococcaceae</taxon>
        <taxon>Vagococcus</taxon>
    </lineage>
</organism>
<proteinExistence type="predicted"/>
<evidence type="ECO:0000313" key="6">
    <source>
        <dbReference type="Proteomes" id="UP000288669"/>
    </source>
</evidence>
<reference evidence="5 6" key="1">
    <citation type="submission" date="2017-05" db="EMBL/GenBank/DDBJ databases">
        <title>Vagococcus spp. assemblies.</title>
        <authorList>
            <person name="Gulvik C.A."/>
        </authorList>
    </citation>
    <scope>NUCLEOTIDE SEQUENCE [LARGE SCALE GENOMIC DNA]</scope>
    <source>
        <strain evidence="5 6">DSM 24756</strain>
    </source>
</reference>
<evidence type="ECO:0000259" key="4">
    <source>
        <dbReference type="PROSITE" id="PS50995"/>
    </source>
</evidence>
<dbReference type="OrthoDB" id="9806864at2"/>
<dbReference type="SUPFAM" id="SSF46785">
    <property type="entry name" value="Winged helix' DNA-binding domain"/>
    <property type="match status" value="1"/>
</dbReference>
<keyword evidence="1" id="KW-0805">Transcription regulation</keyword>
<dbReference type="EMBL" id="NGJZ01000001">
    <property type="protein sequence ID" value="RSU08292.1"/>
    <property type="molecule type" value="Genomic_DNA"/>
</dbReference>
<dbReference type="InterPro" id="IPR036390">
    <property type="entry name" value="WH_DNA-bd_sf"/>
</dbReference>
<evidence type="ECO:0000256" key="3">
    <source>
        <dbReference type="ARBA" id="ARBA00023163"/>
    </source>
</evidence>
<dbReference type="InterPro" id="IPR000835">
    <property type="entry name" value="HTH_MarR-typ"/>
</dbReference>
<dbReference type="InterPro" id="IPR055166">
    <property type="entry name" value="Transc_reg_Sar_Rot_HTH"/>
</dbReference>
<sequence length="156" mass="17776">MSNSFPSKFAKNSEASTGFLFIKTYNLWHTRIKAELSQLDLTHPQFVALTTLAYLLEHQEEVNQRMVADLAEIDVMTLSQIVRLLVQKAYIEKTVSRLDPRANALSLTSLGYEKIQKAVPVVEKLDAQFFGLLGSKQETFRESLKLLVTQKKEQTK</sequence>
<gene>
    <name evidence="5" type="ORF">CBF30_03360</name>
</gene>
<dbReference type="GO" id="GO:0003700">
    <property type="term" value="F:DNA-binding transcription factor activity"/>
    <property type="evidence" value="ECO:0007669"/>
    <property type="project" value="InterPro"/>
</dbReference>
<dbReference type="Proteomes" id="UP000288669">
    <property type="component" value="Unassembled WGS sequence"/>
</dbReference>
<evidence type="ECO:0000256" key="2">
    <source>
        <dbReference type="ARBA" id="ARBA00023125"/>
    </source>
</evidence>
<dbReference type="GO" id="GO:0006950">
    <property type="term" value="P:response to stress"/>
    <property type="evidence" value="ECO:0007669"/>
    <property type="project" value="TreeGrafter"/>
</dbReference>
<dbReference type="AlphaFoldDB" id="A0A430AJK4"/>
<comment type="caution">
    <text evidence="5">The sequence shown here is derived from an EMBL/GenBank/DDBJ whole genome shotgun (WGS) entry which is preliminary data.</text>
</comment>
<accession>A0A430AJK4</accession>
<evidence type="ECO:0000313" key="5">
    <source>
        <dbReference type="EMBL" id="RSU08292.1"/>
    </source>
</evidence>
<feature type="domain" description="HTH marR-type" evidence="4">
    <location>
        <begin position="1"/>
        <end position="153"/>
    </location>
</feature>
<dbReference type="Pfam" id="PF22381">
    <property type="entry name" value="Staph_reg_Sar_Rot"/>
    <property type="match status" value="1"/>
</dbReference>
<dbReference type="Gene3D" id="1.10.10.10">
    <property type="entry name" value="Winged helix-like DNA-binding domain superfamily/Winged helix DNA-binding domain"/>
    <property type="match status" value="1"/>
</dbReference>
<name>A0A430AJK4_9ENTE</name>
<dbReference type="PANTHER" id="PTHR33164:SF64">
    <property type="entry name" value="TRANSCRIPTIONAL REGULATOR SLYA"/>
    <property type="match status" value="1"/>
</dbReference>
<dbReference type="PANTHER" id="PTHR33164">
    <property type="entry name" value="TRANSCRIPTIONAL REGULATOR, MARR FAMILY"/>
    <property type="match status" value="1"/>
</dbReference>
<keyword evidence="3" id="KW-0804">Transcription</keyword>
<dbReference type="RefSeq" id="WP_126822756.1">
    <property type="nucleotide sequence ID" value="NZ_JBHLWU010000001.1"/>
</dbReference>
<dbReference type="InterPro" id="IPR036388">
    <property type="entry name" value="WH-like_DNA-bd_sf"/>
</dbReference>
<dbReference type="SMART" id="SM00347">
    <property type="entry name" value="HTH_MARR"/>
    <property type="match status" value="1"/>
</dbReference>
<dbReference type="PROSITE" id="PS50995">
    <property type="entry name" value="HTH_MARR_2"/>
    <property type="match status" value="1"/>
</dbReference>
<keyword evidence="6" id="KW-1185">Reference proteome</keyword>
<dbReference type="GO" id="GO:0003677">
    <property type="term" value="F:DNA binding"/>
    <property type="evidence" value="ECO:0007669"/>
    <property type="project" value="UniProtKB-KW"/>
</dbReference>
<keyword evidence="2" id="KW-0238">DNA-binding</keyword>